<feature type="chain" id="PRO_5040186757" evidence="3">
    <location>
        <begin position="18"/>
        <end position="221"/>
    </location>
</feature>
<evidence type="ECO:0000256" key="3">
    <source>
        <dbReference type="SAM" id="SignalP"/>
    </source>
</evidence>
<proteinExistence type="predicted"/>
<gene>
    <name evidence="4" type="ORF">Cgig2_033692</name>
</gene>
<protein>
    <submittedName>
        <fullName evidence="4">Uncharacterized protein</fullName>
    </submittedName>
</protein>
<dbReference type="InterPro" id="IPR045033">
    <property type="entry name" value="PILS1/3/4/5/7"/>
</dbReference>
<feature type="signal peptide" evidence="3">
    <location>
        <begin position="1"/>
        <end position="17"/>
    </location>
</feature>
<evidence type="ECO:0000256" key="1">
    <source>
        <dbReference type="ARBA" id="ARBA00004308"/>
    </source>
</evidence>
<dbReference type="EMBL" id="JAKOGI010000274">
    <property type="protein sequence ID" value="KAJ8437959.1"/>
    <property type="molecule type" value="Genomic_DNA"/>
</dbReference>
<dbReference type="AlphaFoldDB" id="A0A9Q1K6V5"/>
<evidence type="ECO:0000313" key="5">
    <source>
        <dbReference type="Proteomes" id="UP001153076"/>
    </source>
</evidence>
<comment type="caution">
    <text evidence="4">The sequence shown here is derived from an EMBL/GenBank/DDBJ whole genome shotgun (WGS) entry which is preliminary data.</text>
</comment>
<accession>A0A9Q1K6V5</accession>
<keyword evidence="5" id="KW-1185">Reference proteome</keyword>
<dbReference type="PANTHER" id="PTHR31651">
    <property type="match status" value="1"/>
</dbReference>
<dbReference type="GO" id="GO:0012505">
    <property type="term" value="C:endomembrane system"/>
    <property type="evidence" value="ECO:0007669"/>
    <property type="project" value="UniProtKB-SubCell"/>
</dbReference>
<reference evidence="4" key="1">
    <citation type="submission" date="2022-04" db="EMBL/GenBank/DDBJ databases">
        <title>Carnegiea gigantea Genome sequencing and assembly v2.</title>
        <authorList>
            <person name="Copetti D."/>
            <person name="Sanderson M.J."/>
            <person name="Burquez A."/>
            <person name="Wojciechowski M.F."/>
        </authorList>
    </citation>
    <scope>NUCLEOTIDE SEQUENCE</scope>
    <source>
        <strain evidence="4">SGP5-SGP5p</strain>
        <tissue evidence="4">Aerial part</tissue>
    </source>
</reference>
<dbReference type="GO" id="GO:0080162">
    <property type="term" value="P:endoplasmic reticulum to cytosol auxin transport"/>
    <property type="evidence" value="ECO:0007669"/>
    <property type="project" value="InterPro"/>
</dbReference>
<keyword evidence="2" id="KW-0813">Transport</keyword>
<evidence type="ECO:0000313" key="4">
    <source>
        <dbReference type="EMBL" id="KAJ8437959.1"/>
    </source>
</evidence>
<evidence type="ECO:0000256" key="2">
    <source>
        <dbReference type="ARBA" id="ARBA00022448"/>
    </source>
</evidence>
<keyword evidence="3" id="KW-0732">Signal</keyword>
<comment type="subcellular location">
    <subcellularLocation>
        <location evidence="1">Endomembrane system</location>
    </subcellularLocation>
</comment>
<organism evidence="4 5">
    <name type="scientific">Carnegiea gigantea</name>
    <dbReference type="NCBI Taxonomy" id="171969"/>
    <lineage>
        <taxon>Eukaryota</taxon>
        <taxon>Viridiplantae</taxon>
        <taxon>Streptophyta</taxon>
        <taxon>Embryophyta</taxon>
        <taxon>Tracheophyta</taxon>
        <taxon>Spermatophyta</taxon>
        <taxon>Magnoliopsida</taxon>
        <taxon>eudicotyledons</taxon>
        <taxon>Gunneridae</taxon>
        <taxon>Pentapetalae</taxon>
        <taxon>Caryophyllales</taxon>
        <taxon>Cactineae</taxon>
        <taxon>Cactaceae</taxon>
        <taxon>Cactoideae</taxon>
        <taxon>Echinocereeae</taxon>
        <taxon>Carnegiea</taxon>
    </lineage>
</organism>
<dbReference type="OrthoDB" id="191139at2759"/>
<dbReference type="PANTHER" id="PTHR31651:SF33">
    <property type="entry name" value="PROTEIN PIN-LIKES 1"/>
    <property type="match status" value="1"/>
</dbReference>
<sequence length="221" mass="24446">MGLLHLFLAASMPVVKWRNSLSPYLRVYIFSGPTGPRERETMHRPMPKPTSFTPKEMEGGINMVAQFIGFLSQSIRVGFTRRGKRVIPKPKEEPKPFGAVFMWAYVYNIVRMYSREIVERAEDVDVLAGANDEESNTNGDHTSLNCTEPHLPAVANLPVPPIVGFVIGMSPPFRKLLIGNDAPLHVIEDAASLLGYVANESTKLARVPLCAISILMGISKI</sequence>
<name>A0A9Q1K6V5_9CARY</name>
<dbReference type="Proteomes" id="UP001153076">
    <property type="component" value="Unassembled WGS sequence"/>
</dbReference>